<feature type="compositionally biased region" description="Basic residues" evidence="1">
    <location>
        <begin position="1"/>
        <end position="15"/>
    </location>
</feature>
<gene>
    <name evidence="3" type="ORF">LZG35_04220</name>
</gene>
<evidence type="ECO:0000313" key="3">
    <source>
        <dbReference type="EMBL" id="MCE7507829.1"/>
    </source>
</evidence>
<dbReference type="AlphaFoldDB" id="A0A9Q3W3I5"/>
<dbReference type="GO" id="GO:0035438">
    <property type="term" value="F:cyclic-di-GMP binding"/>
    <property type="evidence" value="ECO:0007669"/>
    <property type="project" value="InterPro"/>
</dbReference>
<feature type="domain" description="PilZ" evidence="2">
    <location>
        <begin position="6"/>
        <end position="99"/>
    </location>
</feature>
<feature type="region of interest" description="Disordered" evidence="1">
    <location>
        <begin position="1"/>
        <end position="35"/>
    </location>
</feature>
<evidence type="ECO:0000259" key="2">
    <source>
        <dbReference type="Pfam" id="PF07238"/>
    </source>
</evidence>
<dbReference type="GeneID" id="94687400"/>
<organism evidence="3 4">
    <name type="scientific">Alloalcanivorax xenomutans</name>
    <dbReference type="NCBI Taxonomy" id="1094342"/>
    <lineage>
        <taxon>Bacteria</taxon>
        <taxon>Pseudomonadati</taxon>
        <taxon>Pseudomonadota</taxon>
        <taxon>Gammaproteobacteria</taxon>
        <taxon>Oceanospirillales</taxon>
        <taxon>Alcanivoracaceae</taxon>
        <taxon>Alloalcanivorax</taxon>
    </lineage>
</organism>
<dbReference type="Proteomes" id="UP001107961">
    <property type="component" value="Unassembled WGS sequence"/>
</dbReference>
<reference evidence="3" key="1">
    <citation type="submission" date="2022-01" db="EMBL/GenBank/DDBJ databases">
        <authorList>
            <person name="Karlyshev A.V."/>
            <person name="Jaspars M."/>
        </authorList>
    </citation>
    <scope>NUCLEOTIDE SEQUENCE</scope>
    <source>
        <strain evidence="3">AGSA3-2</strain>
    </source>
</reference>
<evidence type="ECO:0000313" key="4">
    <source>
        <dbReference type="Proteomes" id="UP001107961"/>
    </source>
</evidence>
<dbReference type="KEGG" id="axe:P40_13895"/>
<protein>
    <submittedName>
        <fullName evidence="3">PilZ domain-containing protein</fullName>
    </submittedName>
</protein>
<evidence type="ECO:0000256" key="1">
    <source>
        <dbReference type="SAM" id="MobiDB-lite"/>
    </source>
</evidence>
<dbReference type="InterPro" id="IPR009875">
    <property type="entry name" value="PilZ_domain"/>
</dbReference>
<dbReference type="Gene3D" id="2.40.10.220">
    <property type="entry name" value="predicted glycosyltransferase like domains"/>
    <property type="match status" value="1"/>
</dbReference>
<comment type="caution">
    <text evidence="3">The sequence shown here is derived from an EMBL/GenBank/DDBJ whole genome shotgun (WGS) entry which is preliminary data.</text>
</comment>
<sequence>MKHVKEQRRHSRHRAPSGLNMRLRQDPPTEDDDLTLTCRDISRAGLGVELPYSIRPDTDVELWLQLPNQGEALHLFGTIAWCAEGAQRWSAGIALDLERTDGALWAARFDDPDV</sequence>
<name>A0A9Q3W3I5_9GAMM</name>
<proteinExistence type="predicted"/>
<dbReference type="RefSeq" id="WP_022996424.1">
    <property type="nucleotide sequence ID" value="NZ_CBDDTQ010000005.1"/>
</dbReference>
<dbReference type="SUPFAM" id="SSF141371">
    <property type="entry name" value="PilZ domain-like"/>
    <property type="match status" value="1"/>
</dbReference>
<dbReference type="EMBL" id="JAJVKT010000004">
    <property type="protein sequence ID" value="MCE7507829.1"/>
    <property type="molecule type" value="Genomic_DNA"/>
</dbReference>
<keyword evidence="4" id="KW-1185">Reference proteome</keyword>
<dbReference type="Pfam" id="PF07238">
    <property type="entry name" value="PilZ"/>
    <property type="match status" value="1"/>
</dbReference>
<accession>A0A9Q3W3I5</accession>